<dbReference type="PANTHER" id="PTHR34048">
    <property type="entry name" value="LOW-DENSITY RECEPTOR-LIKE PROTEIN"/>
    <property type="match status" value="1"/>
</dbReference>
<reference evidence="4" key="1">
    <citation type="submission" date="2009-01" db="EMBL/GenBank/DDBJ databases">
        <title>Complete sequence of chromosome Cyanothece sp. PCC 7425.</title>
        <authorList>
            <consortium name="US DOE Joint Genome Institute"/>
            <person name="Lucas S."/>
            <person name="Copeland A."/>
            <person name="Lapidus A."/>
            <person name="Glavina del Rio T."/>
            <person name="Dalin E."/>
            <person name="Tice H."/>
            <person name="Bruce D."/>
            <person name="Goodwin L."/>
            <person name="Pitluck S."/>
            <person name="Sims D."/>
            <person name="Meineke L."/>
            <person name="Brettin T."/>
            <person name="Detter J.C."/>
            <person name="Han C."/>
            <person name="Larimer F."/>
            <person name="Land M."/>
            <person name="Hauser L."/>
            <person name="Kyrpides N."/>
            <person name="Ovchinnikova G."/>
            <person name="Liberton M."/>
            <person name="Stoeckel J."/>
            <person name="Banerjee A."/>
            <person name="Singh A."/>
            <person name="Page L."/>
            <person name="Sato H."/>
            <person name="Zhao L."/>
            <person name="Sherman L."/>
            <person name="Pakrasi H."/>
            <person name="Richardson P."/>
        </authorList>
    </citation>
    <scope>NUCLEOTIDE SEQUENCE</scope>
    <source>
        <strain evidence="4">PCC 7425</strain>
    </source>
</reference>
<evidence type="ECO:0000313" key="4">
    <source>
        <dbReference type="EMBL" id="ACL46646.1"/>
    </source>
</evidence>
<feature type="transmembrane region" description="Helical" evidence="3">
    <location>
        <begin position="12"/>
        <end position="31"/>
    </location>
</feature>
<dbReference type="HOGENOM" id="CLU_167416_0_0_3"/>
<name>B8HYJ2_CYAP4</name>
<protein>
    <recommendedName>
        <fullName evidence="5">Gas vesicle protein</fullName>
    </recommendedName>
</protein>
<keyword evidence="1" id="KW-0175">Coiled coil</keyword>
<dbReference type="eggNOG" id="ENOG5032ZAD">
    <property type="taxonomic scope" value="Bacteria"/>
</dbReference>
<evidence type="ECO:0008006" key="5">
    <source>
        <dbReference type="Google" id="ProtNLM"/>
    </source>
</evidence>
<keyword evidence="3" id="KW-1133">Transmembrane helix</keyword>
<sequence>MDNRSDRFAGGFLAGTLFGGIVGSFLGAFLATRLADKLAEENDPSNGKSLESKTGEGKTKKRPSFKPGAELTIEEARQELESKIAQLNEAIDDVRQQLSTVSRKS</sequence>
<organism evidence="4">
    <name type="scientific">Cyanothece sp. (strain PCC 7425 / ATCC 29141)</name>
    <dbReference type="NCBI Taxonomy" id="395961"/>
    <lineage>
        <taxon>Bacteria</taxon>
        <taxon>Bacillati</taxon>
        <taxon>Cyanobacteriota</taxon>
        <taxon>Cyanophyceae</taxon>
        <taxon>Gomontiellales</taxon>
        <taxon>Cyanothecaceae</taxon>
        <taxon>Cyanothece</taxon>
    </lineage>
</organism>
<dbReference type="AlphaFoldDB" id="B8HYJ2"/>
<dbReference type="KEGG" id="cyn:Cyan7425_4336"/>
<proteinExistence type="predicted"/>
<evidence type="ECO:0000256" key="3">
    <source>
        <dbReference type="SAM" id="Phobius"/>
    </source>
</evidence>
<evidence type="ECO:0000256" key="1">
    <source>
        <dbReference type="SAM" id="Coils"/>
    </source>
</evidence>
<dbReference type="InterPro" id="IPR040377">
    <property type="entry name" value="Ssl2009-like"/>
</dbReference>
<keyword evidence="3" id="KW-0472">Membrane</keyword>
<evidence type="ECO:0000256" key="2">
    <source>
        <dbReference type="SAM" id="MobiDB-lite"/>
    </source>
</evidence>
<feature type="region of interest" description="Disordered" evidence="2">
    <location>
        <begin position="40"/>
        <end position="70"/>
    </location>
</feature>
<dbReference type="EMBL" id="CP001344">
    <property type="protein sequence ID" value="ACL46646.1"/>
    <property type="molecule type" value="Genomic_DNA"/>
</dbReference>
<dbReference type="PANTHER" id="PTHR34048:SF3">
    <property type="entry name" value="LOW-DENSITY RECEPTOR-LIKE PROTEIN"/>
    <property type="match status" value="1"/>
</dbReference>
<gene>
    <name evidence="4" type="ordered locus">Cyan7425_4336</name>
</gene>
<accession>B8HYJ2</accession>
<dbReference type="OrthoDB" id="516634at2"/>
<dbReference type="STRING" id="395961.Cyan7425_4336"/>
<keyword evidence="3" id="KW-0812">Transmembrane</keyword>
<feature type="coiled-coil region" evidence="1">
    <location>
        <begin position="70"/>
        <end position="104"/>
    </location>
</feature>